<dbReference type="Proteomes" id="UP001153334">
    <property type="component" value="Unassembled WGS sequence"/>
</dbReference>
<gene>
    <name evidence="1" type="ORF">ONZ43_g6955</name>
</gene>
<sequence length="106" mass="11875">MASLLCCSSISPYRPKKLDHEPKFNGFMSWAKSDPAVPANGSSILSGAPYAVQLVRQVNYGRQEWIRYFIPDTAGSVFLEVNESDLIRANFEKLNSYGIKVVPRHP</sequence>
<protein>
    <submittedName>
        <fullName evidence="1">Uncharacterized protein</fullName>
    </submittedName>
</protein>
<evidence type="ECO:0000313" key="1">
    <source>
        <dbReference type="EMBL" id="KAJ8106751.1"/>
    </source>
</evidence>
<dbReference type="EMBL" id="JAPESX010002732">
    <property type="protein sequence ID" value="KAJ8106751.1"/>
    <property type="molecule type" value="Genomic_DNA"/>
</dbReference>
<reference evidence="1" key="1">
    <citation type="submission" date="2022-11" db="EMBL/GenBank/DDBJ databases">
        <title>Genome Sequence of Nemania bipapillata.</title>
        <authorList>
            <person name="Buettner E."/>
        </authorList>
    </citation>
    <scope>NUCLEOTIDE SEQUENCE</scope>
    <source>
        <strain evidence="1">CP14</strain>
    </source>
</reference>
<name>A0ACC2HUX2_9PEZI</name>
<comment type="caution">
    <text evidence="1">The sequence shown here is derived from an EMBL/GenBank/DDBJ whole genome shotgun (WGS) entry which is preliminary data.</text>
</comment>
<organism evidence="1 2">
    <name type="scientific">Nemania bipapillata</name>
    <dbReference type="NCBI Taxonomy" id="110536"/>
    <lineage>
        <taxon>Eukaryota</taxon>
        <taxon>Fungi</taxon>
        <taxon>Dikarya</taxon>
        <taxon>Ascomycota</taxon>
        <taxon>Pezizomycotina</taxon>
        <taxon>Sordariomycetes</taxon>
        <taxon>Xylariomycetidae</taxon>
        <taxon>Xylariales</taxon>
        <taxon>Xylariaceae</taxon>
        <taxon>Nemania</taxon>
    </lineage>
</organism>
<proteinExistence type="predicted"/>
<accession>A0ACC2HUX2</accession>
<keyword evidence="2" id="KW-1185">Reference proteome</keyword>
<evidence type="ECO:0000313" key="2">
    <source>
        <dbReference type="Proteomes" id="UP001153334"/>
    </source>
</evidence>